<dbReference type="Proteomes" id="UP001279734">
    <property type="component" value="Unassembled WGS sequence"/>
</dbReference>
<comment type="similarity">
    <text evidence="1">Belongs to the 'GDSL' lipolytic enzyme family.</text>
</comment>
<dbReference type="CDD" id="cd01837">
    <property type="entry name" value="SGNH_plant_lipase_like"/>
    <property type="match status" value="1"/>
</dbReference>
<evidence type="ECO:0000256" key="1">
    <source>
        <dbReference type="ARBA" id="ARBA00008668"/>
    </source>
</evidence>
<name>A0AAD3T536_NEPGR</name>
<dbReference type="Pfam" id="PF00657">
    <property type="entry name" value="Lipase_GDSL"/>
    <property type="match status" value="1"/>
</dbReference>
<dbReference type="InterPro" id="IPR035669">
    <property type="entry name" value="SGNH_plant_lipase-like"/>
</dbReference>
<dbReference type="EMBL" id="BSYO01000024">
    <property type="protein sequence ID" value="GMH22026.1"/>
    <property type="molecule type" value="Genomic_DNA"/>
</dbReference>
<evidence type="ECO:0000313" key="3">
    <source>
        <dbReference type="EMBL" id="GMH22026.1"/>
    </source>
</evidence>
<dbReference type="InterPro" id="IPR001087">
    <property type="entry name" value="GDSL"/>
</dbReference>
<gene>
    <name evidence="3" type="ORF">Nepgr_023869</name>
</gene>
<evidence type="ECO:0000256" key="2">
    <source>
        <dbReference type="ARBA" id="ARBA00022729"/>
    </source>
</evidence>
<dbReference type="PANTHER" id="PTHR45966">
    <property type="entry name" value="GDSL-LIKE LIPASE/ACYLHYDROLASE"/>
    <property type="match status" value="1"/>
</dbReference>
<dbReference type="Gene3D" id="3.40.50.1110">
    <property type="entry name" value="SGNH hydrolase"/>
    <property type="match status" value="1"/>
</dbReference>
<reference evidence="3" key="1">
    <citation type="submission" date="2023-05" db="EMBL/GenBank/DDBJ databases">
        <title>Nepenthes gracilis genome sequencing.</title>
        <authorList>
            <person name="Fukushima K."/>
        </authorList>
    </citation>
    <scope>NUCLEOTIDE SEQUENCE</scope>
    <source>
        <strain evidence="3">SING2019-196</strain>
    </source>
</reference>
<keyword evidence="4" id="KW-1185">Reference proteome</keyword>
<protein>
    <submittedName>
        <fullName evidence="3">Uncharacterized protein</fullName>
    </submittedName>
</protein>
<sequence>MAGCYIGRMPPRMAEIEVPFFVFGDSLFDPSNNNYLNGTIAGQATAWPYGETFFKRATGRLSDGRIVPDFTAEFFRLPIWKPYLEPGQRRFAGGANFASGGAGVLSQTHPGTISLREQLSYFKEVVKTLKQQFGDLQTKRLLTKAVYLFSMGGNDYFSFYSSYPSASQSSQKRFVATVLGNLTQVLEEIYSVGGRKIAFQNVGALGCVPINRAKTTDGSCLDGLSAMARQHNYGLSHSLANLERRLPGFKYSIFDYYHAILDRVNHPKKHGFTNGTLPCCGGATGNCGGRAGTIEVCSDPSKYVWFDGGHTTEACNWQLAKLMWKGKADIVGPRNFKQLYDLM</sequence>
<dbReference type="InterPro" id="IPR036514">
    <property type="entry name" value="SGNH_hydro_sf"/>
</dbReference>
<comment type="caution">
    <text evidence="3">The sequence shown here is derived from an EMBL/GenBank/DDBJ whole genome shotgun (WGS) entry which is preliminary data.</text>
</comment>
<dbReference type="SUPFAM" id="SSF52266">
    <property type="entry name" value="SGNH hydrolase"/>
    <property type="match status" value="1"/>
</dbReference>
<proteinExistence type="inferred from homology"/>
<dbReference type="AlphaFoldDB" id="A0AAD3T536"/>
<organism evidence="3 4">
    <name type="scientific">Nepenthes gracilis</name>
    <name type="common">Slender pitcher plant</name>
    <dbReference type="NCBI Taxonomy" id="150966"/>
    <lineage>
        <taxon>Eukaryota</taxon>
        <taxon>Viridiplantae</taxon>
        <taxon>Streptophyta</taxon>
        <taxon>Embryophyta</taxon>
        <taxon>Tracheophyta</taxon>
        <taxon>Spermatophyta</taxon>
        <taxon>Magnoliopsida</taxon>
        <taxon>eudicotyledons</taxon>
        <taxon>Gunneridae</taxon>
        <taxon>Pentapetalae</taxon>
        <taxon>Caryophyllales</taxon>
        <taxon>Nepenthaceae</taxon>
        <taxon>Nepenthes</taxon>
    </lineage>
</organism>
<dbReference type="GO" id="GO:0016298">
    <property type="term" value="F:lipase activity"/>
    <property type="evidence" value="ECO:0007669"/>
    <property type="project" value="TreeGrafter"/>
</dbReference>
<accession>A0AAD3T536</accession>
<evidence type="ECO:0000313" key="4">
    <source>
        <dbReference type="Proteomes" id="UP001279734"/>
    </source>
</evidence>
<keyword evidence="2" id="KW-0732">Signal</keyword>
<dbReference type="InterPro" id="IPR044552">
    <property type="entry name" value="GLIP1-5/GLL25"/>
</dbReference>
<dbReference type="PANTHER" id="PTHR45966:SF12">
    <property type="entry name" value="GDSL ESTERASE_LIPASE 1-LIKE ISOFORM X2"/>
    <property type="match status" value="1"/>
</dbReference>